<accession>A0A7C3Z2E9</accession>
<dbReference type="PANTHER" id="PTHR39418">
    <property type="entry name" value="DEHYDROGENASE-RELATED"/>
    <property type="match status" value="1"/>
</dbReference>
<dbReference type="AlphaFoldDB" id="A0A7C3Z2E9"/>
<dbReference type="EMBL" id="DTMQ01000016">
    <property type="protein sequence ID" value="HGE98959.1"/>
    <property type="molecule type" value="Genomic_DNA"/>
</dbReference>
<protein>
    <recommendedName>
        <fullName evidence="1">Formylmethanofuran dehydrogenase subunit E domain-containing protein</fullName>
    </recommendedName>
</protein>
<comment type="caution">
    <text evidence="2">The sequence shown here is derived from an EMBL/GenBank/DDBJ whole genome shotgun (WGS) entry which is preliminary data.</text>
</comment>
<evidence type="ECO:0000259" key="1">
    <source>
        <dbReference type="Pfam" id="PF02663"/>
    </source>
</evidence>
<dbReference type="InterPro" id="IPR003814">
    <property type="entry name" value="FmdEsu_dom"/>
</dbReference>
<gene>
    <name evidence="2" type="ORF">ENX07_02650</name>
</gene>
<proteinExistence type="predicted"/>
<dbReference type="SUPFAM" id="SSF143555">
    <property type="entry name" value="FwdE-like"/>
    <property type="match status" value="1"/>
</dbReference>
<dbReference type="InterPro" id="IPR053194">
    <property type="entry name" value="tRNA_methyltr_O"/>
</dbReference>
<organism evidence="2">
    <name type="scientific">candidate division WOR-3 bacterium</name>
    <dbReference type="NCBI Taxonomy" id="2052148"/>
    <lineage>
        <taxon>Bacteria</taxon>
        <taxon>Bacteria division WOR-3</taxon>
    </lineage>
</organism>
<reference evidence="2" key="1">
    <citation type="journal article" date="2020" name="mSystems">
        <title>Genome- and Community-Level Interaction Insights into Carbon Utilization and Element Cycling Functions of Hydrothermarchaeota in Hydrothermal Sediment.</title>
        <authorList>
            <person name="Zhou Z."/>
            <person name="Liu Y."/>
            <person name="Xu W."/>
            <person name="Pan J."/>
            <person name="Luo Z.H."/>
            <person name="Li M."/>
        </authorList>
    </citation>
    <scope>NUCLEOTIDE SEQUENCE [LARGE SCALE GENOMIC DNA]</scope>
    <source>
        <strain evidence="2">SpSt-906</strain>
    </source>
</reference>
<dbReference type="Gene3D" id="3.30.1330.130">
    <property type="match status" value="1"/>
</dbReference>
<name>A0A7C3Z2E9_UNCW3</name>
<dbReference type="PANTHER" id="PTHR39418:SF1">
    <property type="entry name" value="DEHYDROGENASE"/>
    <property type="match status" value="1"/>
</dbReference>
<dbReference type="Pfam" id="PF02663">
    <property type="entry name" value="FmdE"/>
    <property type="match status" value="1"/>
</dbReference>
<feature type="domain" description="Formylmethanofuran dehydrogenase subunit E" evidence="1">
    <location>
        <begin position="12"/>
        <end position="117"/>
    </location>
</feature>
<evidence type="ECO:0000313" key="2">
    <source>
        <dbReference type="EMBL" id="HGE98959.1"/>
    </source>
</evidence>
<sequence>MGGLNYKEAIRFHGHDGPFLALGFRIGKEAKRVLKPKGLMDLVAIVEIEKRKPFTCIIDGLQCACGTTMGKGNISLRKGKGLVKVMNRKSGKEIRFEIKKEIIERCLKSKDLSRTARWLLRERKELIWSQR</sequence>